<feature type="transmembrane region" description="Helical" evidence="6">
    <location>
        <begin position="201"/>
        <end position="222"/>
    </location>
</feature>
<keyword evidence="4 6" id="KW-1133">Transmembrane helix</keyword>
<feature type="transmembrane region" description="Helical" evidence="6">
    <location>
        <begin position="142"/>
        <end position="159"/>
    </location>
</feature>
<name>A0ABW2G4E2_9ACTN</name>
<evidence type="ECO:0000256" key="1">
    <source>
        <dbReference type="ARBA" id="ARBA00004651"/>
    </source>
</evidence>
<evidence type="ECO:0000313" key="8">
    <source>
        <dbReference type="Proteomes" id="UP001596435"/>
    </source>
</evidence>
<gene>
    <name evidence="7" type="ORF">ACFQMG_32690</name>
</gene>
<evidence type="ECO:0000313" key="7">
    <source>
        <dbReference type="EMBL" id="MFC7184321.1"/>
    </source>
</evidence>
<sequence>MNPDDGRGGRRLRRLAASGKQRYFGSWAQDLWARLRAIDFINQGMIFAATLLLCFFPFMLVTDALAGRSAVTGMARRLGLDSQAAAELASLFASSTTTRNAVTGAATVFFCVGGIAAMSTMQQLYQKSFGLPGRGFRDLPHQLLALAVLVGGAALAAWASGGLHRFGGSVFLAVIGLIGFTLYWWVTMWVLLAGRMSWRSLLPSACATGVYYLGMGVVFSFVASGMVRSNSEEYGPIGVVFVLMSWLIGLGVVIILGAVTGTVWRDREMSLAGAVRRMLRRTRPRTRTRKRSEQ</sequence>
<feature type="transmembrane region" description="Helical" evidence="6">
    <location>
        <begin position="101"/>
        <end position="121"/>
    </location>
</feature>
<evidence type="ECO:0000256" key="5">
    <source>
        <dbReference type="ARBA" id="ARBA00023136"/>
    </source>
</evidence>
<keyword evidence="3 6" id="KW-0812">Transmembrane</keyword>
<dbReference type="RefSeq" id="WP_380232715.1">
    <property type="nucleotide sequence ID" value="NZ_JBHSVH010000002.1"/>
</dbReference>
<dbReference type="InterPro" id="IPR017039">
    <property type="entry name" value="Virul_fac_BrkB"/>
</dbReference>
<comment type="caution">
    <text evidence="7">The sequence shown here is derived from an EMBL/GenBank/DDBJ whole genome shotgun (WGS) entry which is preliminary data.</text>
</comment>
<evidence type="ECO:0000256" key="4">
    <source>
        <dbReference type="ARBA" id="ARBA00022989"/>
    </source>
</evidence>
<organism evidence="7 8">
    <name type="scientific">Kitasatospora paranensis</name>
    <dbReference type="NCBI Taxonomy" id="258053"/>
    <lineage>
        <taxon>Bacteria</taxon>
        <taxon>Bacillati</taxon>
        <taxon>Actinomycetota</taxon>
        <taxon>Actinomycetes</taxon>
        <taxon>Kitasatosporales</taxon>
        <taxon>Streptomycetaceae</taxon>
        <taxon>Kitasatospora</taxon>
    </lineage>
</organism>
<dbReference type="EMBL" id="JBHTAJ010000097">
    <property type="protein sequence ID" value="MFC7184321.1"/>
    <property type="molecule type" value="Genomic_DNA"/>
</dbReference>
<dbReference type="Proteomes" id="UP001596435">
    <property type="component" value="Unassembled WGS sequence"/>
</dbReference>
<comment type="subcellular location">
    <subcellularLocation>
        <location evidence="1">Cell membrane</location>
        <topology evidence="1">Multi-pass membrane protein</topology>
    </subcellularLocation>
</comment>
<keyword evidence="5 6" id="KW-0472">Membrane</keyword>
<protein>
    <submittedName>
        <fullName evidence="7">YhjD/YihY/BrkB family envelope integrity protein</fullName>
    </submittedName>
</protein>
<feature type="transmembrane region" description="Helical" evidence="6">
    <location>
        <begin position="171"/>
        <end position="194"/>
    </location>
</feature>
<keyword evidence="2" id="KW-1003">Cell membrane</keyword>
<dbReference type="Pfam" id="PF03631">
    <property type="entry name" value="Virul_fac_BrkB"/>
    <property type="match status" value="1"/>
</dbReference>
<evidence type="ECO:0000256" key="2">
    <source>
        <dbReference type="ARBA" id="ARBA00022475"/>
    </source>
</evidence>
<evidence type="ECO:0000256" key="3">
    <source>
        <dbReference type="ARBA" id="ARBA00022692"/>
    </source>
</evidence>
<feature type="transmembrane region" description="Helical" evidence="6">
    <location>
        <begin position="40"/>
        <end position="60"/>
    </location>
</feature>
<evidence type="ECO:0000256" key="6">
    <source>
        <dbReference type="SAM" id="Phobius"/>
    </source>
</evidence>
<reference evidence="8" key="1">
    <citation type="journal article" date="2019" name="Int. J. Syst. Evol. Microbiol.">
        <title>The Global Catalogue of Microorganisms (GCM) 10K type strain sequencing project: providing services to taxonomists for standard genome sequencing and annotation.</title>
        <authorList>
            <consortium name="The Broad Institute Genomics Platform"/>
            <consortium name="The Broad Institute Genome Sequencing Center for Infectious Disease"/>
            <person name="Wu L."/>
            <person name="Ma J."/>
        </authorList>
    </citation>
    <scope>NUCLEOTIDE SEQUENCE [LARGE SCALE GENOMIC DNA]</scope>
    <source>
        <strain evidence="8">CGMCC 1.12859</strain>
    </source>
</reference>
<keyword evidence="8" id="KW-1185">Reference proteome</keyword>
<feature type="transmembrane region" description="Helical" evidence="6">
    <location>
        <begin position="234"/>
        <end position="259"/>
    </location>
</feature>
<accession>A0ABW2G4E2</accession>
<proteinExistence type="predicted"/>